<dbReference type="EMBL" id="KV417574">
    <property type="protein sequence ID" value="KZP18325.1"/>
    <property type="molecule type" value="Genomic_DNA"/>
</dbReference>
<accession>A0A166GZH6</accession>
<keyword evidence="2" id="KW-1185">Reference proteome</keyword>
<gene>
    <name evidence="1" type="ORF">FIBSPDRAFT_745584</name>
</gene>
<proteinExistence type="predicted"/>
<dbReference type="Gene3D" id="3.40.50.720">
    <property type="entry name" value="NAD(P)-binding Rossmann-like Domain"/>
    <property type="match status" value="1"/>
</dbReference>
<evidence type="ECO:0008006" key="3">
    <source>
        <dbReference type="Google" id="ProtNLM"/>
    </source>
</evidence>
<evidence type="ECO:0000313" key="2">
    <source>
        <dbReference type="Proteomes" id="UP000076532"/>
    </source>
</evidence>
<protein>
    <recommendedName>
        <fullName evidence="3">NAD(P)-binding domain-containing protein</fullName>
    </recommendedName>
</protein>
<dbReference type="Proteomes" id="UP000076532">
    <property type="component" value="Unassembled WGS sequence"/>
</dbReference>
<reference evidence="1 2" key="1">
    <citation type="journal article" date="2016" name="Mol. Biol. Evol.">
        <title>Comparative Genomics of Early-Diverging Mushroom-Forming Fungi Provides Insights into the Origins of Lignocellulose Decay Capabilities.</title>
        <authorList>
            <person name="Nagy L.G."/>
            <person name="Riley R."/>
            <person name="Tritt A."/>
            <person name="Adam C."/>
            <person name="Daum C."/>
            <person name="Floudas D."/>
            <person name="Sun H."/>
            <person name="Yadav J.S."/>
            <person name="Pangilinan J."/>
            <person name="Larsson K.H."/>
            <person name="Matsuura K."/>
            <person name="Barry K."/>
            <person name="Labutti K."/>
            <person name="Kuo R."/>
            <person name="Ohm R.A."/>
            <person name="Bhattacharya S.S."/>
            <person name="Shirouzu T."/>
            <person name="Yoshinaga Y."/>
            <person name="Martin F.M."/>
            <person name="Grigoriev I.V."/>
            <person name="Hibbett D.S."/>
        </authorList>
    </citation>
    <scope>NUCLEOTIDE SEQUENCE [LARGE SCALE GENOMIC DNA]</scope>
    <source>
        <strain evidence="1 2">CBS 109695</strain>
    </source>
</reference>
<dbReference type="SUPFAM" id="SSF51735">
    <property type="entry name" value="NAD(P)-binding Rossmann-fold domains"/>
    <property type="match status" value="1"/>
</dbReference>
<name>A0A166GZH6_9AGAM</name>
<dbReference type="InterPro" id="IPR036291">
    <property type="entry name" value="NAD(P)-bd_dom_sf"/>
</dbReference>
<dbReference type="OrthoDB" id="63935at2759"/>
<sequence length="291" mass="31045">MTSSTFAGSKFLSIGGSRNIGYHSAVRILAKGGTVTFLLRNPTCFDADVNIQGYVASGRARLVKGDALVRADVSHAWAEAAKGEGEQRVDVLLFTVGATAGKFSLTKGFLILPPNLVTQSLLTTLSTIPNQTTPPKIITISSTGLTKSSHASLPLPLKPLYSWFLAGPHEDKVGAEKVVAYCSGRAWDKEDGDAGADIMGADWDSEEGVEGLPRGTLQDIVVVRPALLMNGACKADDTNTRKHGKARDAYKVREGDIGGWTVSRKDVAHFLVEGVLGDWARWKGKCVSIGY</sequence>
<organism evidence="1 2">
    <name type="scientific">Athelia psychrophila</name>
    <dbReference type="NCBI Taxonomy" id="1759441"/>
    <lineage>
        <taxon>Eukaryota</taxon>
        <taxon>Fungi</taxon>
        <taxon>Dikarya</taxon>
        <taxon>Basidiomycota</taxon>
        <taxon>Agaricomycotina</taxon>
        <taxon>Agaricomycetes</taxon>
        <taxon>Agaricomycetidae</taxon>
        <taxon>Atheliales</taxon>
        <taxon>Atheliaceae</taxon>
        <taxon>Athelia</taxon>
    </lineage>
</organism>
<evidence type="ECO:0000313" key="1">
    <source>
        <dbReference type="EMBL" id="KZP18325.1"/>
    </source>
</evidence>
<dbReference type="AlphaFoldDB" id="A0A166GZH6"/>